<evidence type="ECO:0000256" key="2">
    <source>
        <dbReference type="SAM" id="MobiDB-lite"/>
    </source>
</evidence>
<keyword evidence="4" id="KW-1185">Reference proteome</keyword>
<feature type="compositionally biased region" description="Basic and acidic residues" evidence="2">
    <location>
        <begin position="1"/>
        <end position="36"/>
    </location>
</feature>
<feature type="region of interest" description="Disordered" evidence="2">
    <location>
        <begin position="1"/>
        <end position="43"/>
    </location>
</feature>
<sequence length="213" mass="24010">TPSRPYGKEKDGSPERREHTESPLPKKPDPTDKRASPEISSEQIPVGKVDIENILSELKAYFSADIARIREDMGVMTSQLRVLEEENAKTKGQQEDLKVEVEKLKQANLVLESKLAELEVRGVPEVIVDDKVPNFRRLLSCDFRASSSYRPRLRMHLPTSLKAQTFPSSMTYPGPPCFGDTHCNLGPGQKLKALHADKRFTLTHISEAERLFT</sequence>
<reference evidence="3" key="1">
    <citation type="submission" date="2022-03" db="EMBL/GenBank/DDBJ databases">
        <authorList>
            <person name="Alioto T."/>
            <person name="Alioto T."/>
            <person name="Gomez Garrido J."/>
        </authorList>
    </citation>
    <scope>NUCLEOTIDE SEQUENCE</scope>
</reference>
<evidence type="ECO:0000313" key="4">
    <source>
        <dbReference type="Proteomes" id="UP001295444"/>
    </source>
</evidence>
<protein>
    <submittedName>
        <fullName evidence="3">Uncharacterized protein</fullName>
    </submittedName>
</protein>
<organism evidence="3 4">
    <name type="scientific">Pelobates cultripes</name>
    <name type="common">Western spadefoot toad</name>
    <dbReference type="NCBI Taxonomy" id="61616"/>
    <lineage>
        <taxon>Eukaryota</taxon>
        <taxon>Metazoa</taxon>
        <taxon>Chordata</taxon>
        <taxon>Craniata</taxon>
        <taxon>Vertebrata</taxon>
        <taxon>Euteleostomi</taxon>
        <taxon>Amphibia</taxon>
        <taxon>Batrachia</taxon>
        <taxon>Anura</taxon>
        <taxon>Pelobatoidea</taxon>
        <taxon>Pelobatidae</taxon>
        <taxon>Pelobates</taxon>
    </lineage>
</organism>
<proteinExistence type="predicted"/>
<accession>A0AAD1W0I8</accession>
<keyword evidence="1" id="KW-0175">Coiled coil</keyword>
<dbReference type="EMBL" id="OW240915">
    <property type="protein sequence ID" value="CAH2281984.1"/>
    <property type="molecule type" value="Genomic_DNA"/>
</dbReference>
<evidence type="ECO:0000313" key="3">
    <source>
        <dbReference type="EMBL" id="CAH2281984.1"/>
    </source>
</evidence>
<gene>
    <name evidence="3" type="ORF">PECUL_23A059707</name>
</gene>
<dbReference type="Proteomes" id="UP001295444">
    <property type="component" value="Chromosome 04"/>
</dbReference>
<feature type="non-terminal residue" evidence="3">
    <location>
        <position position="1"/>
    </location>
</feature>
<dbReference type="AlphaFoldDB" id="A0AAD1W0I8"/>
<evidence type="ECO:0000256" key="1">
    <source>
        <dbReference type="SAM" id="Coils"/>
    </source>
</evidence>
<name>A0AAD1W0I8_PELCU</name>
<feature type="coiled-coil region" evidence="1">
    <location>
        <begin position="66"/>
        <end position="121"/>
    </location>
</feature>